<keyword evidence="1" id="KW-0472">Membrane</keyword>
<organism evidence="2 3">
    <name type="scientific">Crotalaria pallida</name>
    <name type="common">Smooth rattlebox</name>
    <name type="synonym">Crotalaria striata</name>
    <dbReference type="NCBI Taxonomy" id="3830"/>
    <lineage>
        <taxon>Eukaryota</taxon>
        <taxon>Viridiplantae</taxon>
        <taxon>Streptophyta</taxon>
        <taxon>Embryophyta</taxon>
        <taxon>Tracheophyta</taxon>
        <taxon>Spermatophyta</taxon>
        <taxon>Magnoliopsida</taxon>
        <taxon>eudicotyledons</taxon>
        <taxon>Gunneridae</taxon>
        <taxon>Pentapetalae</taxon>
        <taxon>rosids</taxon>
        <taxon>fabids</taxon>
        <taxon>Fabales</taxon>
        <taxon>Fabaceae</taxon>
        <taxon>Papilionoideae</taxon>
        <taxon>50 kb inversion clade</taxon>
        <taxon>genistoids sensu lato</taxon>
        <taxon>core genistoids</taxon>
        <taxon>Crotalarieae</taxon>
        <taxon>Crotalaria</taxon>
    </lineage>
</organism>
<dbReference type="EMBL" id="JAYWIO010000001">
    <property type="protein sequence ID" value="KAK7287470.1"/>
    <property type="molecule type" value="Genomic_DNA"/>
</dbReference>
<evidence type="ECO:0000313" key="2">
    <source>
        <dbReference type="EMBL" id="KAK7287470.1"/>
    </source>
</evidence>
<dbReference type="AlphaFoldDB" id="A0AAN9IW15"/>
<reference evidence="2 3" key="1">
    <citation type="submission" date="2024-01" db="EMBL/GenBank/DDBJ databases">
        <title>The genomes of 5 underutilized Papilionoideae crops provide insights into root nodulation and disease resistanc.</title>
        <authorList>
            <person name="Yuan L."/>
        </authorList>
    </citation>
    <scope>NUCLEOTIDE SEQUENCE [LARGE SCALE GENOMIC DNA]</scope>
    <source>
        <strain evidence="2">ZHUSHIDOU_FW_LH</strain>
        <tissue evidence="2">Leaf</tissue>
    </source>
</reference>
<accession>A0AAN9IW15</accession>
<protein>
    <submittedName>
        <fullName evidence="2">Uncharacterized protein</fullName>
    </submittedName>
</protein>
<evidence type="ECO:0000256" key="1">
    <source>
        <dbReference type="SAM" id="Phobius"/>
    </source>
</evidence>
<sequence length="76" mass="8654">MPKASVSSDKVSDFYVKMSITFFFFSVCLCASAGLDLLVEVYLSSAKVYVQLLRFDSEMVEDYNRANEMWILGFCP</sequence>
<gene>
    <name evidence="2" type="ORF">RIF29_00750</name>
</gene>
<name>A0AAN9IW15_CROPI</name>
<keyword evidence="1" id="KW-0812">Transmembrane</keyword>
<evidence type="ECO:0000313" key="3">
    <source>
        <dbReference type="Proteomes" id="UP001372338"/>
    </source>
</evidence>
<feature type="transmembrane region" description="Helical" evidence="1">
    <location>
        <begin position="20"/>
        <end position="43"/>
    </location>
</feature>
<dbReference type="Proteomes" id="UP001372338">
    <property type="component" value="Unassembled WGS sequence"/>
</dbReference>
<keyword evidence="3" id="KW-1185">Reference proteome</keyword>
<keyword evidence="1" id="KW-1133">Transmembrane helix</keyword>
<proteinExistence type="predicted"/>
<comment type="caution">
    <text evidence="2">The sequence shown here is derived from an EMBL/GenBank/DDBJ whole genome shotgun (WGS) entry which is preliminary data.</text>
</comment>